<sequence>MIKTKKMLALGVGLIMTTSLFAGCSTDGFALVKSFTKSQTINSMQSKTDISLKVSGTNMSIKEKQMMDTVLPSIDGTKISMVTKTNQNEDRTISKMQSDISLQLVQSPDPINMSIWVDTDITGEKPVINELYKIPKLLSSQLPTELKGKEYMAMDLANMPSTPGMPKTDYKKLMAFSKEFQPKLTDFIVKYAKQFNPTTKYVTYIGSQSFLQDNVMQSSNTYEVKLNDKSFKDLMHYTLNNLSESKDAMSFTQDYMKAMMSVYDVTGGKDKTSKDEINKAFGDVTTQLPQQLKSMNKSLESIDNLKILGDKGITIRYTINKDGYIVNEKGNAEFVIDLPSINKLSGTTAVASNSDQTGIYTVGVDFNTDITNINKNIDIVLPKTNSTNSFNYNDILKLDNTKLPTN</sequence>
<keyword evidence="1" id="KW-0732">Signal</keyword>
<reference evidence="3" key="1">
    <citation type="journal article" date="2016" name="Front. Microbiol.">
        <title>Complete Genome Sequence of Clostridium estertheticum DSM 8809, a Microbe Identified in Spoiled Vacuum Packed Beef.</title>
        <authorList>
            <person name="Yu Z."/>
            <person name="Gunn L."/>
            <person name="Brennan E."/>
            <person name="Reid R."/>
            <person name="Wall P.G."/>
            <person name="Gaora O.P."/>
            <person name="Hurley D."/>
            <person name="Bolton D."/>
            <person name="Fanning S."/>
        </authorList>
    </citation>
    <scope>NUCLEOTIDE SEQUENCE [LARGE SCALE GENOMIC DNA]</scope>
    <source>
        <strain evidence="3">DSM 8809</strain>
    </source>
</reference>
<keyword evidence="3" id="KW-1185">Reference proteome</keyword>
<dbReference type="RefSeq" id="WP_071612001.1">
    <property type="nucleotide sequence ID" value="NZ_CP015756.1"/>
</dbReference>
<evidence type="ECO:0008006" key="4">
    <source>
        <dbReference type="Google" id="ProtNLM"/>
    </source>
</evidence>
<protein>
    <recommendedName>
        <fullName evidence="4">Lipoprotein</fullName>
    </recommendedName>
</protein>
<evidence type="ECO:0000256" key="1">
    <source>
        <dbReference type="SAM" id="SignalP"/>
    </source>
</evidence>
<name>A0A1J0GEB5_9CLOT</name>
<feature type="signal peptide" evidence="1">
    <location>
        <begin position="1"/>
        <end position="22"/>
    </location>
</feature>
<accession>A0A1J0GEB5</accession>
<dbReference type="AlphaFoldDB" id="A0A1J0GEB5"/>
<evidence type="ECO:0000313" key="2">
    <source>
        <dbReference type="EMBL" id="APC39708.1"/>
    </source>
</evidence>
<dbReference type="EMBL" id="CP015756">
    <property type="protein sequence ID" value="APC39708.1"/>
    <property type="molecule type" value="Genomic_DNA"/>
</dbReference>
<feature type="chain" id="PRO_5039493328" description="Lipoprotein" evidence="1">
    <location>
        <begin position="23"/>
        <end position="406"/>
    </location>
</feature>
<dbReference type="KEGG" id="ceu:A7L45_06315"/>
<evidence type="ECO:0000313" key="3">
    <source>
        <dbReference type="Proteomes" id="UP000182569"/>
    </source>
</evidence>
<dbReference type="Proteomes" id="UP000182569">
    <property type="component" value="Chromosome"/>
</dbReference>
<organism evidence="2 3">
    <name type="scientific">Clostridium estertheticum subsp. estertheticum</name>
    <dbReference type="NCBI Taxonomy" id="1552"/>
    <lineage>
        <taxon>Bacteria</taxon>
        <taxon>Bacillati</taxon>
        <taxon>Bacillota</taxon>
        <taxon>Clostridia</taxon>
        <taxon>Eubacteriales</taxon>
        <taxon>Clostridiaceae</taxon>
        <taxon>Clostridium</taxon>
    </lineage>
</organism>
<gene>
    <name evidence="2" type="ORF">A7L45_06315</name>
</gene>
<dbReference type="STRING" id="1552.A7L45_06315"/>
<proteinExistence type="predicted"/>
<dbReference type="PROSITE" id="PS51257">
    <property type="entry name" value="PROKAR_LIPOPROTEIN"/>
    <property type="match status" value="1"/>
</dbReference>
<dbReference type="OrthoDB" id="1706091at2"/>